<dbReference type="InterPro" id="IPR038695">
    <property type="entry name" value="Saro_0823-like_sf"/>
</dbReference>
<evidence type="ECO:0000313" key="2">
    <source>
        <dbReference type="EMBL" id="PJE62798.1"/>
    </source>
</evidence>
<evidence type="ECO:0000256" key="1">
    <source>
        <dbReference type="SAM" id="Phobius"/>
    </source>
</evidence>
<evidence type="ECO:0008006" key="4">
    <source>
        <dbReference type="Google" id="ProtNLM"/>
    </source>
</evidence>
<keyword evidence="1" id="KW-1133">Transmembrane helix</keyword>
<keyword evidence="1" id="KW-0812">Transmembrane</keyword>
<dbReference type="PANTHER" id="PTHR37953">
    <property type="entry name" value="UPF0127 PROTEIN MJ1496"/>
    <property type="match status" value="1"/>
</dbReference>
<dbReference type="EMBL" id="PFED01000124">
    <property type="protein sequence ID" value="PJE62798.1"/>
    <property type="molecule type" value="Genomic_DNA"/>
</dbReference>
<proteinExistence type="predicted"/>
<accession>A0A2M8KS86</accession>
<dbReference type="Proteomes" id="UP000229554">
    <property type="component" value="Unassembled WGS sequence"/>
</dbReference>
<evidence type="ECO:0000313" key="3">
    <source>
        <dbReference type="Proteomes" id="UP000229554"/>
    </source>
</evidence>
<dbReference type="PANTHER" id="PTHR37953:SF1">
    <property type="entry name" value="UPF0127 PROTEIN MJ1496"/>
    <property type="match status" value="1"/>
</dbReference>
<feature type="transmembrane region" description="Helical" evidence="1">
    <location>
        <begin position="25"/>
        <end position="41"/>
    </location>
</feature>
<name>A0A2M8KS86_9BACT</name>
<organism evidence="2 3">
    <name type="scientific">Candidatus Roizmanbacteria bacterium CG10_big_fil_rev_8_21_14_0_10_39_6</name>
    <dbReference type="NCBI Taxonomy" id="1974853"/>
    <lineage>
        <taxon>Bacteria</taxon>
        <taxon>Candidatus Roizmaniibacteriota</taxon>
    </lineage>
</organism>
<dbReference type="Gene3D" id="2.60.120.1140">
    <property type="entry name" value="Protein of unknown function DUF192"/>
    <property type="match status" value="1"/>
</dbReference>
<sequence>HSFRSVSLAIAVVIMVYTIYMKRRIVLLLGTVLAIVAIFVTKGNKTHIQMLSIGPHTFQVTIADTDKKRERGLSNNTTLGNDDGMYFLFSTPDSYTFWMKDMRYDLDFIYIKENKVIYIITNVPSPAHNSGKIAIVKSPVAFDGVIEVKAGFVQKWGIDKGQKAVLNK</sequence>
<dbReference type="Pfam" id="PF02643">
    <property type="entry name" value="DUF192"/>
    <property type="match status" value="1"/>
</dbReference>
<keyword evidence="1" id="KW-0472">Membrane</keyword>
<reference evidence="3" key="1">
    <citation type="submission" date="2017-09" db="EMBL/GenBank/DDBJ databases">
        <title>Depth-based differentiation of microbial function through sediment-hosted aquifers and enrichment of novel symbionts in the deep terrestrial subsurface.</title>
        <authorList>
            <person name="Probst A.J."/>
            <person name="Ladd B."/>
            <person name="Jarett J.K."/>
            <person name="Geller-Mcgrath D.E."/>
            <person name="Sieber C.M.K."/>
            <person name="Emerson J.B."/>
            <person name="Anantharaman K."/>
            <person name="Thomas B.C."/>
            <person name="Malmstrom R."/>
            <person name="Stieglmeier M."/>
            <person name="Klingl A."/>
            <person name="Woyke T."/>
            <person name="Ryan C.M."/>
            <person name="Banfield J.F."/>
        </authorList>
    </citation>
    <scope>NUCLEOTIDE SEQUENCE [LARGE SCALE GENOMIC DNA]</scope>
</reference>
<dbReference type="InterPro" id="IPR003795">
    <property type="entry name" value="DUF192"/>
</dbReference>
<dbReference type="AlphaFoldDB" id="A0A2M8KS86"/>
<protein>
    <recommendedName>
        <fullName evidence="4">DUF192 domain-containing protein</fullName>
    </recommendedName>
</protein>
<comment type="caution">
    <text evidence="2">The sequence shown here is derived from an EMBL/GenBank/DDBJ whole genome shotgun (WGS) entry which is preliminary data.</text>
</comment>
<feature type="non-terminal residue" evidence="2">
    <location>
        <position position="1"/>
    </location>
</feature>
<gene>
    <name evidence="2" type="ORF">COU88_03020</name>
</gene>